<dbReference type="InterPro" id="IPR013785">
    <property type="entry name" value="Aldolase_TIM"/>
</dbReference>
<evidence type="ECO:0000256" key="3">
    <source>
        <dbReference type="ARBA" id="ARBA00023004"/>
    </source>
</evidence>
<accession>A0A3A4KGI2</accession>
<dbReference type="RefSeq" id="WP_120038787.1">
    <property type="nucleotide sequence ID" value="NZ_QZFU01000013.1"/>
</dbReference>
<dbReference type="GO" id="GO:0046872">
    <property type="term" value="F:metal ion binding"/>
    <property type="evidence" value="ECO:0007669"/>
    <property type="project" value="UniProtKB-KW"/>
</dbReference>
<keyword evidence="2" id="KW-0479">Metal-binding</keyword>
<dbReference type="GO" id="GO:0003824">
    <property type="term" value="F:catalytic activity"/>
    <property type="evidence" value="ECO:0007669"/>
    <property type="project" value="InterPro"/>
</dbReference>
<dbReference type="AlphaFoldDB" id="A0A3A4KGI2"/>
<keyword evidence="7" id="KW-1185">Reference proteome</keyword>
<gene>
    <name evidence="6" type="ORF">D5S18_05925</name>
</gene>
<name>A0A3A4KGI2_9NOCA</name>
<keyword evidence="3" id="KW-0408">Iron</keyword>
<dbReference type="SUPFAM" id="SSF102114">
    <property type="entry name" value="Radical SAM enzymes"/>
    <property type="match status" value="1"/>
</dbReference>
<dbReference type="NCBIfam" id="TIGR04085">
    <property type="entry name" value="rSAM_more_4Fe4S"/>
    <property type="match status" value="1"/>
</dbReference>
<keyword evidence="4" id="KW-0411">Iron-sulfur</keyword>
<keyword evidence="1" id="KW-0949">S-adenosyl-L-methionine</keyword>
<dbReference type="PANTHER" id="PTHR11228">
    <property type="entry name" value="RADICAL SAM DOMAIN PROTEIN"/>
    <property type="match status" value="1"/>
</dbReference>
<dbReference type="InterPro" id="IPR023885">
    <property type="entry name" value="4Fe4S-binding_SPASM_dom"/>
</dbReference>
<dbReference type="EMBL" id="QZFU01000013">
    <property type="protein sequence ID" value="RJO78424.1"/>
    <property type="molecule type" value="Genomic_DNA"/>
</dbReference>
<evidence type="ECO:0000313" key="7">
    <source>
        <dbReference type="Proteomes" id="UP000266677"/>
    </source>
</evidence>
<dbReference type="OrthoDB" id="9782387at2"/>
<feature type="domain" description="Radical SAM core" evidence="5">
    <location>
        <begin position="1"/>
        <end position="157"/>
    </location>
</feature>
<proteinExistence type="predicted"/>
<sequence length="299" mass="33009">MYLLGGEPTTHPQLDEILDVCKHQGFKVVVTTNGLIPARTWPTLDERIDSFSFSMDGAHADTHETMRGPNTWQPLLASMKRAVAAGFQTRAIFTITRDNAADVPDAIDLAEQLGLEMLSFHYFTPTGLGRDRPELQLAPPEWMRLCEQIRRAAAGKRARIFYPPAFVNVSQLADLRKAGYGGCTARNLERLAIFPDGRVYICSAFFDTDLHYGAVRDGQIVPRTAAPAGVTELTLVNQVSSNCLGCPHGSLCGGGCAAYDHLDRTLRSSECDRRTAPVCPLWSMPTHPQTTEHRLIDLR</sequence>
<dbReference type="CDD" id="cd01335">
    <property type="entry name" value="Radical_SAM"/>
    <property type="match status" value="1"/>
</dbReference>
<dbReference type="InterPro" id="IPR058240">
    <property type="entry name" value="rSAM_sf"/>
</dbReference>
<evidence type="ECO:0000256" key="1">
    <source>
        <dbReference type="ARBA" id="ARBA00022691"/>
    </source>
</evidence>
<evidence type="ECO:0000256" key="2">
    <source>
        <dbReference type="ARBA" id="ARBA00022723"/>
    </source>
</evidence>
<protein>
    <submittedName>
        <fullName evidence="6">Radical SAM protein</fullName>
    </submittedName>
</protein>
<dbReference type="PROSITE" id="PS51918">
    <property type="entry name" value="RADICAL_SAM"/>
    <property type="match status" value="1"/>
</dbReference>
<evidence type="ECO:0000313" key="6">
    <source>
        <dbReference type="EMBL" id="RJO78424.1"/>
    </source>
</evidence>
<reference evidence="6 7" key="1">
    <citation type="submission" date="2018-09" db="EMBL/GenBank/DDBJ databases">
        <title>YIM PH21274 draft genome.</title>
        <authorList>
            <person name="Miao C."/>
        </authorList>
    </citation>
    <scope>NUCLEOTIDE SEQUENCE [LARGE SCALE GENOMIC DNA]</scope>
    <source>
        <strain evidence="6 7">YIM PH 21724</strain>
    </source>
</reference>
<dbReference type="InterPro" id="IPR050377">
    <property type="entry name" value="Radical_SAM_PqqE_MftC-like"/>
</dbReference>
<dbReference type="Gene3D" id="3.20.20.70">
    <property type="entry name" value="Aldolase class I"/>
    <property type="match status" value="1"/>
</dbReference>
<organism evidence="6 7">
    <name type="scientific">Nocardia panacis</name>
    <dbReference type="NCBI Taxonomy" id="2340916"/>
    <lineage>
        <taxon>Bacteria</taxon>
        <taxon>Bacillati</taxon>
        <taxon>Actinomycetota</taxon>
        <taxon>Actinomycetes</taxon>
        <taxon>Mycobacteriales</taxon>
        <taxon>Nocardiaceae</taxon>
        <taxon>Nocardia</taxon>
    </lineage>
</organism>
<dbReference type="GO" id="GO:0051536">
    <property type="term" value="F:iron-sulfur cluster binding"/>
    <property type="evidence" value="ECO:0007669"/>
    <property type="project" value="UniProtKB-KW"/>
</dbReference>
<evidence type="ECO:0000256" key="4">
    <source>
        <dbReference type="ARBA" id="ARBA00023014"/>
    </source>
</evidence>
<evidence type="ECO:0000259" key="5">
    <source>
        <dbReference type="PROSITE" id="PS51918"/>
    </source>
</evidence>
<dbReference type="PANTHER" id="PTHR11228:SF7">
    <property type="entry name" value="PQQA PEPTIDE CYCLASE"/>
    <property type="match status" value="1"/>
</dbReference>
<dbReference type="Pfam" id="PF04055">
    <property type="entry name" value="Radical_SAM"/>
    <property type="match status" value="1"/>
</dbReference>
<comment type="caution">
    <text evidence="6">The sequence shown here is derived from an EMBL/GenBank/DDBJ whole genome shotgun (WGS) entry which is preliminary data.</text>
</comment>
<dbReference type="InterPro" id="IPR007197">
    <property type="entry name" value="rSAM"/>
</dbReference>
<dbReference type="Proteomes" id="UP000266677">
    <property type="component" value="Unassembled WGS sequence"/>
</dbReference>